<organism evidence="1 2">
    <name type="scientific">Dreissena polymorpha</name>
    <name type="common">Zebra mussel</name>
    <name type="synonym">Mytilus polymorpha</name>
    <dbReference type="NCBI Taxonomy" id="45954"/>
    <lineage>
        <taxon>Eukaryota</taxon>
        <taxon>Metazoa</taxon>
        <taxon>Spiralia</taxon>
        <taxon>Lophotrochozoa</taxon>
        <taxon>Mollusca</taxon>
        <taxon>Bivalvia</taxon>
        <taxon>Autobranchia</taxon>
        <taxon>Heteroconchia</taxon>
        <taxon>Euheterodonta</taxon>
        <taxon>Imparidentia</taxon>
        <taxon>Neoheterodontei</taxon>
        <taxon>Myida</taxon>
        <taxon>Dreissenoidea</taxon>
        <taxon>Dreissenidae</taxon>
        <taxon>Dreissena</taxon>
    </lineage>
</organism>
<dbReference type="EMBL" id="JAIWYP010000001">
    <property type="protein sequence ID" value="KAH3884488.1"/>
    <property type="molecule type" value="Genomic_DNA"/>
</dbReference>
<dbReference type="AlphaFoldDB" id="A0A9D4RZA1"/>
<keyword evidence="2" id="KW-1185">Reference proteome</keyword>
<reference evidence="1" key="1">
    <citation type="journal article" date="2019" name="bioRxiv">
        <title>The Genome of the Zebra Mussel, Dreissena polymorpha: A Resource for Invasive Species Research.</title>
        <authorList>
            <person name="McCartney M.A."/>
            <person name="Auch B."/>
            <person name="Kono T."/>
            <person name="Mallez S."/>
            <person name="Zhang Y."/>
            <person name="Obille A."/>
            <person name="Becker A."/>
            <person name="Abrahante J.E."/>
            <person name="Garbe J."/>
            <person name="Badalamenti J.P."/>
            <person name="Herman A."/>
            <person name="Mangelson H."/>
            <person name="Liachko I."/>
            <person name="Sullivan S."/>
            <person name="Sone E.D."/>
            <person name="Koren S."/>
            <person name="Silverstein K.A.T."/>
            <person name="Beckman K.B."/>
            <person name="Gohl D.M."/>
        </authorList>
    </citation>
    <scope>NUCLEOTIDE SEQUENCE</scope>
    <source>
        <strain evidence="1">Duluth1</strain>
        <tissue evidence="1">Whole animal</tissue>
    </source>
</reference>
<reference evidence="1" key="2">
    <citation type="submission" date="2020-11" db="EMBL/GenBank/DDBJ databases">
        <authorList>
            <person name="McCartney M.A."/>
            <person name="Auch B."/>
            <person name="Kono T."/>
            <person name="Mallez S."/>
            <person name="Becker A."/>
            <person name="Gohl D.M."/>
            <person name="Silverstein K.A.T."/>
            <person name="Koren S."/>
            <person name="Bechman K.B."/>
            <person name="Herman A."/>
            <person name="Abrahante J.E."/>
            <person name="Garbe J."/>
        </authorList>
    </citation>
    <scope>NUCLEOTIDE SEQUENCE</scope>
    <source>
        <strain evidence="1">Duluth1</strain>
        <tissue evidence="1">Whole animal</tissue>
    </source>
</reference>
<gene>
    <name evidence="1" type="ORF">DPMN_008468</name>
</gene>
<comment type="caution">
    <text evidence="1">The sequence shown here is derived from an EMBL/GenBank/DDBJ whole genome shotgun (WGS) entry which is preliminary data.</text>
</comment>
<sequence length="50" mass="5518">MDAGSLVSFFPQLKGRFTGKPGSAWTTWSGCSGRGTEESVHWELEQDKID</sequence>
<evidence type="ECO:0000313" key="1">
    <source>
        <dbReference type="EMBL" id="KAH3884488.1"/>
    </source>
</evidence>
<dbReference type="Proteomes" id="UP000828390">
    <property type="component" value="Unassembled WGS sequence"/>
</dbReference>
<protein>
    <submittedName>
        <fullName evidence="1">Uncharacterized protein</fullName>
    </submittedName>
</protein>
<accession>A0A9D4RZA1</accession>
<evidence type="ECO:0000313" key="2">
    <source>
        <dbReference type="Proteomes" id="UP000828390"/>
    </source>
</evidence>
<name>A0A9D4RZA1_DREPO</name>
<proteinExistence type="predicted"/>